<feature type="transmembrane region" description="Helical" evidence="2">
    <location>
        <begin position="162"/>
        <end position="179"/>
    </location>
</feature>
<feature type="transmembrane region" description="Helical" evidence="2">
    <location>
        <begin position="403"/>
        <end position="425"/>
    </location>
</feature>
<feature type="region of interest" description="Disordered" evidence="1">
    <location>
        <begin position="1"/>
        <end position="22"/>
    </location>
</feature>
<dbReference type="AlphaFoldDB" id="A0A7S1GDB6"/>
<reference evidence="3" key="1">
    <citation type="submission" date="2021-01" db="EMBL/GenBank/DDBJ databases">
        <authorList>
            <person name="Corre E."/>
            <person name="Pelletier E."/>
            <person name="Niang G."/>
            <person name="Scheremetjew M."/>
            <person name="Finn R."/>
            <person name="Kale V."/>
            <person name="Holt S."/>
            <person name="Cochrane G."/>
            <person name="Meng A."/>
            <person name="Brown T."/>
            <person name="Cohen L."/>
        </authorList>
    </citation>
    <scope>NUCLEOTIDE SEQUENCE</scope>
    <source>
        <strain evidence="3">Ms1</strain>
    </source>
</reference>
<gene>
    <name evidence="3" type="ORF">BSP0115_LOCUS15691</name>
</gene>
<protein>
    <submittedName>
        <fullName evidence="3">Uncharacterized protein</fullName>
    </submittedName>
</protein>
<proteinExistence type="predicted"/>
<sequence>MAHDAGAQFDSEISLPGAVEDVDDTVARPRAVADDLAVRAPELADEGRNAGSAASPPAAWQPASAEQEGRPESQAGSVSGTEDTIAPLPAAFTLAGLPVGGSPKPSAALANGADPREPAAAAVAVGEPKWRRSSTRSSTSRASRAPGQRLARRKRRGSDQNVAVVIAACVMALLLWLAVPLDDGTGRVRPLPFALAFHGIYCVFAFFVALSMYDLVLPAPPTLRMVLLGAAYVAAHWMTVFVVVSQSDDVLSPLAKRLCIAASLGGYGFIVFVFLALEAARLELRQKGGGTMCCVVIDGRDADDDDEGRSQVGSPTNADDDVDVDDDASDDQVSVLSPISFGPPSRSESGSSAASADRGHGGGNGRRRGSRSSVAKLYRRSELARAVGDGEEYHKPTRIFAHVFLGLTCVLWAYAFCQVFTALVIEYRDDIGEAARVCLLVVFHMSLVGARNAARAVTSSSLVRSSREHMPDGLATMFAYAIDTMGFGFQRNLFVSFVDLRSVAVVMAARYLIFVVNGPPLRFTWAWHTFSGRLDRAMWGSCRCARARCCRGEPSVEPPATTVSDATATAAAAAAATTPTSTLAGDGTPSAVIHIDVSSPPFAKDGGSAEASAPTRRDRSAWVSRCERLLVAHMHTRLASAVALVSWYSFTAWSYYGHNVDVFPYREQVQEVDPEVGFERVTQVLGLVALYEAAALAASWWQARRVSAGMWSFAVQSITRAPWRVKLALVALSVHVVQDVPVALITSSALSR</sequence>
<feature type="transmembrane region" description="Helical" evidence="2">
    <location>
        <begin position="225"/>
        <end position="243"/>
    </location>
</feature>
<feature type="region of interest" description="Disordered" evidence="1">
    <location>
        <begin position="303"/>
        <end position="374"/>
    </location>
</feature>
<evidence type="ECO:0000256" key="2">
    <source>
        <dbReference type="SAM" id="Phobius"/>
    </source>
</evidence>
<feature type="compositionally biased region" description="Low complexity" evidence="1">
    <location>
        <begin position="50"/>
        <end position="65"/>
    </location>
</feature>
<feature type="region of interest" description="Disordered" evidence="1">
    <location>
        <begin position="105"/>
        <end position="155"/>
    </location>
</feature>
<keyword evidence="2" id="KW-1133">Transmembrane helix</keyword>
<keyword evidence="2" id="KW-0812">Transmembrane</keyword>
<feature type="transmembrane region" description="Helical" evidence="2">
    <location>
        <begin position="191"/>
        <end position="213"/>
    </location>
</feature>
<feature type="region of interest" description="Disordered" evidence="1">
    <location>
        <begin position="37"/>
        <end position="83"/>
    </location>
</feature>
<evidence type="ECO:0000313" key="3">
    <source>
        <dbReference type="EMBL" id="CAD8922428.1"/>
    </source>
</evidence>
<dbReference type="EMBL" id="HBFS01023447">
    <property type="protein sequence ID" value="CAD8922428.1"/>
    <property type="molecule type" value="Transcribed_RNA"/>
</dbReference>
<accession>A0A7S1GDB6</accession>
<feature type="compositionally biased region" description="Acidic residues" evidence="1">
    <location>
        <begin position="318"/>
        <end position="330"/>
    </location>
</feature>
<feature type="compositionally biased region" description="Low complexity" evidence="1">
    <location>
        <begin position="342"/>
        <end position="356"/>
    </location>
</feature>
<feature type="compositionally biased region" description="Low complexity" evidence="1">
    <location>
        <begin position="135"/>
        <end position="145"/>
    </location>
</feature>
<name>A0A7S1GDB6_9STRA</name>
<feature type="transmembrane region" description="Helical" evidence="2">
    <location>
        <begin position="255"/>
        <end position="277"/>
    </location>
</feature>
<organism evidence="3">
    <name type="scientific">Bicosoecida sp. CB-2014</name>
    <dbReference type="NCBI Taxonomy" id="1486930"/>
    <lineage>
        <taxon>Eukaryota</taxon>
        <taxon>Sar</taxon>
        <taxon>Stramenopiles</taxon>
        <taxon>Bigyra</taxon>
        <taxon>Opalozoa</taxon>
        <taxon>Bicosoecida</taxon>
    </lineage>
</organism>
<keyword evidence="2" id="KW-0472">Membrane</keyword>
<evidence type="ECO:0000256" key="1">
    <source>
        <dbReference type="SAM" id="MobiDB-lite"/>
    </source>
</evidence>